<dbReference type="CDD" id="cd02022">
    <property type="entry name" value="DPCK"/>
    <property type="match status" value="1"/>
</dbReference>
<keyword evidence="5 7" id="KW-0808">Transferase</keyword>
<evidence type="ECO:0000256" key="6">
    <source>
        <dbReference type="NCBIfam" id="TIGR00152"/>
    </source>
</evidence>
<dbReference type="InterPro" id="IPR027417">
    <property type="entry name" value="P-loop_NTPase"/>
</dbReference>
<dbReference type="EC" id="2.7.1.24" evidence="5 6"/>
<dbReference type="OrthoDB" id="9812943at2"/>
<dbReference type="InterPro" id="IPR001977">
    <property type="entry name" value="Depp_CoAkinase"/>
</dbReference>
<dbReference type="GO" id="GO:0015937">
    <property type="term" value="P:coenzyme A biosynthetic process"/>
    <property type="evidence" value="ECO:0007669"/>
    <property type="project" value="UniProtKB-UniRule"/>
</dbReference>
<dbReference type="AlphaFoldDB" id="A0A3A1N676"/>
<keyword evidence="4 5" id="KW-0173">Coenzyme A biosynthesis</keyword>
<dbReference type="GO" id="GO:0005524">
    <property type="term" value="F:ATP binding"/>
    <property type="evidence" value="ECO:0007669"/>
    <property type="project" value="UniProtKB-UniRule"/>
</dbReference>
<dbReference type="PANTHER" id="PTHR10695">
    <property type="entry name" value="DEPHOSPHO-COA KINASE-RELATED"/>
    <property type="match status" value="1"/>
</dbReference>
<dbReference type="SUPFAM" id="SSF52540">
    <property type="entry name" value="P-loop containing nucleoside triphosphate hydrolases"/>
    <property type="match status" value="1"/>
</dbReference>
<reference evidence="7 8" key="1">
    <citation type="submission" date="2018-08" db="EMBL/GenBank/DDBJ databases">
        <title>Proposal of Muricauda 72 sp.nov. and Muricauda NH166 sp.nov., isolated from seawater.</title>
        <authorList>
            <person name="Cheng H."/>
            <person name="Wu Y.-H."/>
            <person name="Guo L.-L."/>
            <person name="Xu X.-W."/>
        </authorList>
    </citation>
    <scope>NUCLEOTIDE SEQUENCE [LARGE SCALE GENOMIC DNA]</scope>
    <source>
        <strain evidence="7 8">KCTC 22173</strain>
    </source>
</reference>
<dbReference type="PANTHER" id="PTHR10695:SF46">
    <property type="entry name" value="BIFUNCTIONAL COENZYME A SYNTHASE-RELATED"/>
    <property type="match status" value="1"/>
</dbReference>
<dbReference type="GO" id="GO:0005737">
    <property type="term" value="C:cytoplasm"/>
    <property type="evidence" value="ECO:0007669"/>
    <property type="project" value="UniProtKB-SubCell"/>
</dbReference>
<dbReference type="UniPathway" id="UPA00241">
    <property type="reaction ID" value="UER00356"/>
</dbReference>
<dbReference type="NCBIfam" id="TIGR00152">
    <property type="entry name" value="dephospho-CoA kinase"/>
    <property type="match status" value="1"/>
</dbReference>
<comment type="catalytic activity">
    <reaction evidence="5">
        <text>3'-dephospho-CoA + ATP = ADP + CoA + H(+)</text>
        <dbReference type="Rhea" id="RHEA:18245"/>
        <dbReference type="ChEBI" id="CHEBI:15378"/>
        <dbReference type="ChEBI" id="CHEBI:30616"/>
        <dbReference type="ChEBI" id="CHEBI:57287"/>
        <dbReference type="ChEBI" id="CHEBI:57328"/>
        <dbReference type="ChEBI" id="CHEBI:456216"/>
        <dbReference type="EC" id="2.7.1.24"/>
    </reaction>
</comment>
<dbReference type="Pfam" id="PF01121">
    <property type="entry name" value="CoaE"/>
    <property type="match status" value="1"/>
</dbReference>
<comment type="caution">
    <text evidence="7">The sequence shown here is derived from an EMBL/GenBank/DDBJ whole genome shotgun (WGS) entry which is preliminary data.</text>
</comment>
<keyword evidence="5" id="KW-0963">Cytoplasm</keyword>
<evidence type="ECO:0000313" key="7">
    <source>
        <dbReference type="EMBL" id="RIV32938.1"/>
    </source>
</evidence>
<sequence length="197" mass="22354">MMIVGLTGGIGSGKSTVAKMFVELGIPVYDSDMEAKELMVGSSEVKNAITELLGEEAYDNQGLNRPYIADKVFKDPELLEKLNAIVHPAVRKHFLDWVERQESPYVIQETALIFENDAQDKYDYTILVTAPVETRIQRVIDRDNVEGQAVVDRMKNQLDDEQKVDLANFSLKNLELNKTRRKVKELHLKLLALSSKF</sequence>
<evidence type="ECO:0000256" key="4">
    <source>
        <dbReference type="ARBA" id="ARBA00022993"/>
    </source>
</evidence>
<keyword evidence="3 5" id="KW-0067">ATP-binding</keyword>
<proteinExistence type="inferred from homology"/>
<comment type="pathway">
    <text evidence="5">Cofactor biosynthesis; coenzyme A biosynthesis; CoA from (R)-pantothenate: step 5/5.</text>
</comment>
<evidence type="ECO:0000256" key="3">
    <source>
        <dbReference type="ARBA" id="ARBA00022840"/>
    </source>
</evidence>
<evidence type="ECO:0000313" key="8">
    <source>
        <dbReference type="Proteomes" id="UP000266067"/>
    </source>
</evidence>
<dbReference type="HAMAP" id="MF_00376">
    <property type="entry name" value="Dephospho_CoA_kinase"/>
    <property type="match status" value="1"/>
</dbReference>
<evidence type="ECO:0000256" key="1">
    <source>
        <dbReference type="ARBA" id="ARBA00009018"/>
    </source>
</evidence>
<accession>A0A3A1N676</accession>
<keyword evidence="8" id="KW-1185">Reference proteome</keyword>
<dbReference type="PROSITE" id="PS51219">
    <property type="entry name" value="DPCK"/>
    <property type="match status" value="1"/>
</dbReference>
<evidence type="ECO:0000256" key="5">
    <source>
        <dbReference type="HAMAP-Rule" id="MF_00376"/>
    </source>
</evidence>
<dbReference type="RefSeq" id="WP_119608200.1">
    <property type="nucleotide sequence ID" value="NZ_QXFH01000072.1"/>
</dbReference>
<feature type="binding site" evidence="5">
    <location>
        <begin position="11"/>
        <end position="16"/>
    </location>
    <ligand>
        <name>ATP</name>
        <dbReference type="ChEBI" id="CHEBI:30616"/>
    </ligand>
</feature>
<keyword evidence="2 5" id="KW-0547">Nucleotide-binding</keyword>
<protein>
    <recommendedName>
        <fullName evidence="5 6">Dephospho-CoA kinase</fullName>
        <ecNumber evidence="5 6">2.7.1.24</ecNumber>
    </recommendedName>
    <alternativeName>
        <fullName evidence="5">Dephosphocoenzyme A kinase</fullName>
    </alternativeName>
</protein>
<dbReference type="Proteomes" id="UP000266067">
    <property type="component" value="Unassembled WGS sequence"/>
</dbReference>
<comment type="subcellular location">
    <subcellularLocation>
        <location evidence="5">Cytoplasm</location>
    </subcellularLocation>
</comment>
<gene>
    <name evidence="5" type="primary">coaE</name>
    <name evidence="7" type="ORF">D2V08_10960</name>
</gene>
<evidence type="ECO:0000256" key="2">
    <source>
        <dbReference type="ARBA" id="ARBA00022741"/>
    </source>
</evidence>
<organism evidence="7 8">
    <name type="scientific">Flagellimonas lutimaris</name>
    <dbReference type="NCBI Taxonomy" id="475082"/>
    <lineage>
        <taxon>Bacteria</taxon>
        <taxon>Pseudomonadati</taxon>
        <taxon>Bacteroidota</taxon>
        <taxon>Flavobacteriia</taxon>
        <taxon>Flavobacteriales</taxon>
        <taxon>Flavobacteriaceae</taxon>
        <taxon>Flagellimonas</taxon>
    </lineage>
</organism>
<comment type="function">
    <text evidence="5">Catalyzes the phosphorylation of the 3'-hydroxyl group of dephosphocoenzyme A to form coenzyme A.</text>
</comment>
<name>A0A3A1N676_9FLAO</name>
<dbReference type="Gene3D" id="3.40.50.300">
    <property type="entry name" value="P-loop containing nucleotide triphosphate hydrolases"/>
    <property type="match status" value="1"/>
</dbReference>
<keyword evidence="5 7" id="KW-0418">Kinase</keyword>
<comment type="similarity">
    <text evidence="1 5">Belongs to the CoaE family.</text>
</comment>
<dbReference type="EMBL" id="QXFH01000072">
    <property type="protein sequence ID" value="RIV32938.1"/>
    <property type="molecule type" value="Genomic_DNA"/>
</dbReference>
<dbReference type="GO" id="GO:0004140">
    <property type="term" value="F:dephospho-CoA kinase activity"/>
    <property type="evidence" value="ECO:0007669"/>
    <property type="project" value="UniProtKB-UniRule"/>
</dbReference>